<dbReference type="RefSeq" id="WP_350935401.1">
    <property type="nucleotide sequence ID" value="NZ_JAYWLC010000003.1"/>
</dbReference>
<feature type="transmembrane region" description="Helical" evidence="1">
    <location>
        <begin position="62"/>
        <end position="80"/>
    </location>
</feature>
<gene>
    <name evidence="2" type="ORF">VSX56_05335</name>
</gene>
<feature type="transmembrane region" description="Helical" evidence="1">
    <location>
        <begin position="459"/>
        <end position="477"/>
    </location>
</feature>
<keyword evidence="1" id="KW-0812">Transmembrane</keyword>
<evidence type="ECO:0000313" key="2">
    <source>
        <dbReference type="EMBL" id="MER5171195.1"/>
    </source>
</evidence>
<dbReference type="Pfam" id="PF04632">
    <property type="entry name" value="FUSC"/>
    <property type="match status" value="1"/>
</dbReference>
<accession>A0ABV1SE74</accession>
<feature type="transmembrane region" description="Helical" evidence="1">
    <location>
        <begin position="516"/>
        <end position="536"/>
    </location>
</feature>
<dbReference type="InterPro" id="IPR006726">
    <property type="entry name" value="PHBA_efflux_AaeB/fusaric-R"/>
</dbReference>
<keyword evidence="1" id="KW-0472">Membrane</keyword>
<organism evidence="2 3">
    <name type="scientific">Thioclava kandeliae</name>
    <dbReference type="NCBI Taxonomy" id="3070818"/>
    <lineage>
        <taxon>Bacteria</taxon>
        <taxon>Pseudomonadati</taxon>
        <taxon>Pseudomonadota</taxon>
        <taxon>Alphaproteobacteria</taxon>
        <taxon>Rhodobacterales</taxon>
        <taxon>Paracoccaceae</taxon>
        <taxon>Thioclava</taxon>
    </lineage>
</organism>
<feature type="transmembrane region" description="Helical" evidence="1">
    <location>
        <begin position="376"/>
        <end position="398"/>
    </location>
</feature>
<reference evidence="2 3" key="1">
    <citation type="submission" date="2024-06" db="EMBL/GenBank/DDBJ databases">
        <title>Thioclava kandeliae sp. nov. from a rhizosphere soil sample of Kandelia candel in a mangrove.</title>
        <authorList>
            <person name="Mu T."/>
        </authorList>
    </citation>
    <scope>NUCLEOTIDE SEQUENCE [LARGE SCALE GENOMIC DNA]</scope>
    <source>
        <strain evidence="2 3">CPCC 100088</strain>
    </source>
</reference>
<feature type="transmembrane region" description="Helical" evidence="1">
    <location>
        <begin position="12"/>
        <end position="31"/>
    </location>
</feature>
<name>A0ABV1SE74_9RHOB</name>
<keyword evidence="1" id="KW-1133">Transmembrane helix</keyword>
<evidence type="ECO:0000256" key="1">
    <source>
        <dbReference type="SAM" id="Phobius"/>
    </source>
</evidence>
<proteinExistence type="predicted"/>
<comment type="caution">
    <text evidence="2">The sequence shown here is derived from an EMBL/GenBank/DDBJ whole genome shotgun (WGS) entry which is preliminary data.</text>
</comment>
<feature type="transmembrane region" description="Helical" evidence="1">
    <location>
        <begin position="434"/>
        <end position="453"/>
    </location>
</feature>
<dbReference type="EMBL" id="JAYWLC010000003">
    <property type="protein sequence ID" value="MER5171195.1"/>
    <property type="molecule type" value="Genomic_DNA"/>
</dbReference>
<keyword evidence="3" id="KW-1185">Reference proteome</keyword>
<feature type="transmembrane region" description="Helical" evidence="1">
    <location>
        <begin position="110"/>
        <end position="129"/>
    </location>
</feature>
<feature type="transmembrane region" description="Helical" evidence="1">
    <location>
        <begin position="86"/>
        <end position="103"/>
    </location>
</feature>
<dbReference type="Proteomes" id="UP001438953">
    <property type="component" value="Unassembled WGS sequence"/>
</dbReference>
<protein>
    <submittedName>
        <fullName evidence="2">FUSC family protein</fullName>
    </submittedName>
</protein>
<feature type="transmembrane region" description="Helical" evidence="1">
    <location>
        <begin position="404"/>
        <end position="422"/>
    </location>
</feature>
<evidence type="ECO:0000313" key="3">
    <source>
        <dbReference type="Proteomes" id="UP001438953"/>
    </source>
</evidence>
<sequence length="706" mass="75682">MIAGGIQVHHVIFSVKAFIAGMLAYLIADYFGLTNPYWALGSAYIVTNPLSGSVASKAVYRLGGTVLGAGAVIVLVPSFVQEPVLLVMAITLWAAICLFVSSLDRTPRAYVFMLAGYTAALTGFSIVSTPEISFTYGTSRMIEIGIGILCASVVGRLILPQALAPVLSGKVEGWLSNAADLTREVLSGEADAARTQAERNRLAADATGMRMLGAQVAYEGAQARAAVERLQAIKYRMVMILPQLSELADLRTALGQSARGREAGRAIIAPVQDWLDMEDAQALAAVDRLLSRLAQTGAAVLADDSEALRALWEGAPAGALGTWEALLVTRLAERLSDLVCIWNDCRILRSDLAHSEGPALRQSLSSRYRRSDHLHFDYGTSVLAVVTMMVAAGIAAAIWIGTGWHYGAGMLEFAIIMCSFMAAMDNSVPVMKKVLQLTLIALGLAFVYQFAILPAIGGGFAAEAAALAFVLIPCGILMASPPTWFAGFQVSVNLIYMLTLSNQIGTDLVSFTNASLGTVAGLIVAATVTSVFRAIGAERAARRIARAGWSVVIDAASGRRNFERERLYGRMLDRLGQIVPRLGALPEGSRVRGNDILRDLRVSLTVMQIQRAKAALAPVARMRTEEVLARIAALYRARRRHQEGAPDDLRRALDMALAAVPLSDRPLCDALAGLRCTLFAAAPPPGLDPLYRPSFDRRTDDERIPA</sequence>